<dbReference type="InterPro" id="IPR036875">
    <property type="entry name" value="Znf_CCHC_sf"/>
</dbReference>
<feature type="domain" description="CCHC-type" evidence="1">
    <location>
        <begin position="270"/>
        <end position="286"/>
    </location>
</feature>
<evidence type="ECO:0000313" key="2">
    <source>
        <dbReference type="EMBL" id="CAF1025638.1"/>
    </source>
</evidence>
<dbReference type="Proteomes" id="UP000663879">
    <property type="component" value="Unassembled WGS sequence"/>
</dbReference>
<sequence length="375" mass="42875">MEINRRLRCKIVTAKQEQKDEYYVGIFNAVINNKINNTSMASIPDKSNRMDACEDGEETMDVNEDENVEEANDINSVLERKYPRKFYEITVTGRNLEQYPSIHDRIKELYRCVGVKDPIFIQQVLCEKTREVSQLKIGVNTYDDYVSLMGLWPDDAFGTGVKVDLTPPKLVLNILNVDKAINFEKNDQDMEARYGLMNIERIYTINNVPTNKLKASAKTISDYIRNIKNGIYIDTTERKHNVTPNIIYAKTCNNCGSINHKSSECMANKRCLRCGEYSHIMEQCNNTPMCINCSGNHVCNSEACVKVNEKIFSMNAYVLSVLEGEGVIKSKNSILRTKIDPRIEDVYTASGDMKIENLIKNIVRNELSNEKIRVD</sequence>
<feature type="domain" description="CCHC-type" evidence="1">
    <location>
        <begin position="251"/>
        <end position="267"/>
    </location>
</feature>
<protein>
    <recommendedName>
        <fullName evidence="1">CCHC-type domain-containing protein</fullName>
    </recommendedName>
</protein>
<dbReference type="SUPFAM" id="SSF57756">
    <property type="entry name" value="Retrovirus zinc finger-like domains"/>
    <property type="match status" value="1"/>
</dbReference>
<gene>
    <name evidence="2" type="ORF">OXX778_LOCUS17603</name>
</gene>
<dbReference type="InterPro" id="IPR001878">
    <property type="entry name" value="Znf_CCHC"/>
</dbReference>
<proteinExistence type="predicted"/>
<evidence type="ECO:0000313" key="3">
    <source>
        <dbReference type="Proteomes" id="UP000663879"/>
    </source>
</evidence>
<comment type="caution">
    <text evidence="2">The sequence shown here is derived from an EMBL/GenBank/DDBJ whole genome shotgun (WGS) entry which is preliminary data.</text>
</comment>
<evidence type="ECO:0000259" key="1">
    <source>
        <dbReference type="SMART" id="SM00343"/>
    </source>
</evidence>
<dbReference type="AlphaFoldDB" id="A0A814IMQ6"/>
<organism evidence="2 3">
    <name type="scientific">Brachionus calyciflorus</name>
    <dbReference type="NCBI Taxonomy" id="104777"/>
    <lineage>
        <taxon>Eukaryota</taxon>
        <taxon>Metazoa</taxon>
        <taxon>Spiralia</taxon>
        <taxon>Gnathifera</taxon>
        <taxon>Rotifera</taxon>
        <taxon>Eurotatoria</taxon>
        <taxon>Monogononta</taxon>
        <taxon>Pseudotrocha</taxon>
        <taxon>Ploima</taxon>
        <taxon>Brachionidae</taxon>
        <taxon>Brachionus</taxon>
    </lineage>
</organism>
<accession>A0A814IMQ6</accession>
<dbReference type="GO" id="GO:0003676">
    <property type="term" value="F:nucleic acid binding"/>
    <property type="evidence" value="ECO:0007669"/>
    <property type="project" value="InterPro"/>
</dbReference>
<reference evidence="2" key="1">
    <citation type="submission" date="2021-02" db="EMBL/GenBank/DDBJ databases">
        <authorList>
            <person name="Nowell W R."/>
        </authorList>
    </citation>
    <scope>NUCLEOTIDE SEQUENCE</scope>
    <source>
        <strain evidence="2">Ploen Becks lab</strain>
    </source>
</reference>
<dbReference type="SMART" id="SM00343">
    <property type="entry name" value="ZnF_C2HC"/>
    <property type="match status" value="2"/>
</dbReference>
<dbReference type="OrthoDB" id="420169at2759"/>
<dbReference type="GO" id="GO:0008270">
    <property type="term" value="F:zinc ion binding"/>
    <property type="evidence" value="ECO:0007669"/>
    <property type="project" value="InterPro"/>
</dbReference>
<dbReference type="Gene3D" id="4.10.60.10">
    <property type="entry name" value="Zinc finger, CCHC-type"/>
    <property type="match status" value="1"/>
</dbReference>
<keyword evidence="3" id="KW-1185">Reference proteome</keyword>
<dbReference type="EMBL" id="CAJNOC010004550">
    <property type="protein sequence ID" value="CAF1025638.1"/>
    <property type="molecule type" value="Genomic_DNA"/>
</dbReference>
<name>A0A814IMQ6_9BILA</name>